<dbReference type="CTD" id="20251786"/>
<dbReference type="OrthoDB" id="28322at2759"/>
<evidence type="ECO:0000313" key="4">
    <source>
        <dbReference type="EMBL" id="ESP01094.1"/>
    </source>
</evidence>
<feature type="non-terminal residue" evidence="4">
    <location>
        <position position="1"/>
    </location>
</feature>
<keyword evidence="1" id="KW-0732">Signal</keyword>
<reference evidence="4 5" key="1">
    <citation type="journal article" date="2013" name="Nature">
        <title>Insights into bilaterian evolution from three spiralian genomes.</title>
        <authorList>
            <person name="Simakov O."/>
            <person name="Marletaz F."/>
            <person name="Cho S.J."/>
            <person name="Edsinger-Gonzales E."/>
            <person name="Havlak P."/>
            <person name="Hellsten U."/>
            <person name="Kuo D.H."/>
            <person name="Larsson T."/>
            <person name="Lv J."/>
            <person name="Arendt D."/>
            <person name="Savage R."/>
            <person name="Osoegawa K."/>
            <person name="de Jong P."/>
            <person name="Grimwood J."/>
            <person name="Chapman J.A."/>
            <person name="Shapiro H."/>
            <person name="Aerts A."/>
            <person name="Otillar R.P."/>
            <person name="Terry A.Y."/>
            <person name="Boore J.L."/>
            <person name="Grigoriev I.V."/>
            <person name="Lindberg D.R."/>
            <person name="Seaver E.C."/>
            <person name="Weisblat D.A."/>
            <person name="Putnam N.H."/>
            <person name="Rokhsar D.S."/>
        </authorList>
    </citation>
    <scope>NUCLEOTIDE SEQUENCE [LARGE SCALE GENOMIC DNA]</scope>
</reference>
<dbReference type="SUPFAM" id="SSF50911">
    <property type="entry name" value="Mannose 6-phosphate receptor domain"/>
    <property type="match status" value="1"/>
</dbReference>
<dbReference type="PROSITE" id="PS51914">
    <property type="entry name" value="MRH"/>
    <property type="match status" value="1"/>
</dbReference>
<name>V4AAR4_LOTGI</name>
<dbReference type="EMBL" id="KB200559">
    <property type="protein sequence ID" value="ESP01094.1"/>
    <property type="molecule type" value="Genomic_DNA"/>
</dbReference>
<feature type="domain" description="MRH" evidence="3">
    <location>
        <begin position="21"/>
        <end position="123"/>
    </location>
</feature>
<dbReference type="RefSeq" id="XP_009048253.1">
    <property type="nucleotide sequence ID" value="XM_009050005.1"/>
</dbReference>
<dbReference type="InterPro" id="IPR044865">
    <property type="entry name" value="MRH_dom"/>
</dbReference>
<dbReference type="Pfam" id="PF07915">
    <property type="entry name" value="PRKCSH"/>
    <property type="match status" value="1"/>
</dbReference>
<evidence type="ECO:0000256" key="1">
    <source>
        <dbReference type="ARBA" id="ARBA00022729"/>
    </source>
</evidence>
<dbReference type="KEGG" id="lgi:LOTGIDRAFT_66613"/>
<dbReference type="Proteomes" id="UP000030746">
    <property type="component" value="Unassembled WGS sequence"/>
</dbReference>
<dbReference type="InterPro" id="IPR009011">
    <property type="entry name" value="Man6P_isomerase_rcpt-bd_dom_sf"/>
</dbReference>
<organism evidence="4 5">
    <name type="scientific">Lottia gigantea</name>
    <name type="common">Giant owl limpet</name>
    <dbReference type="NCBI Taxonomy" id="225164"/>
    <lineage>
        <taxon>Eukaryota</taxon>
        <taxon>Metazoa</taxon>
        <taxon>Spiralia</taxon>
        <taxon>Lophotrochozoa</taxon>
        <taxon>Mollusca</taxon>
        <taxon>Gastropoda</taxon>
        <taxon>Patellogastropoda</taxon>
        <taxon>Lottioidea</taxon>
        <taxon>Lottiidae</taxon>
        <taxon>Lottia</taxon>
    </lineage>
</organism>
<proteinExistence type="predicted"/>
<dbReference type="PANTHER" id="PTHR12630">
    <property type="entry name" value="N-LINKED OLIGOSACCHARIDE PROCESSING"/>
    <property type="match status" value="1"/>
</dbReference>
<dbReference type="OMA" id="VCHAHAL"/>
<evidence type="ECO:0000256" key="2">
    <source>
        <dbReference type="ARBA" id="ARBA00023157"/>
    </source>
</evidence>
<dbReference type="GeneID" id="20251786"/>
<dbReference type="HOGENOM" id="CLU_116097_0_0_1"/>
<dbReference type="InterPro" id="IPR012913">
    <property type="entry name" value="OS9-like_dom"/>
</dbReference>
<dbReference type="AlphaFoldDB" id="V4AAR4"/>
<keyword evidence="2" id="KW-1015">Disulfide bond</keyword>
<feature type="non-terminal residue" evidence="4">
    <location>
        <position position="178"/>
    </location>
</feature>
<keyword evidence="5" id="KW-1185">Reference proteome</keyword>
<protein>
    <recommendedName>
        <fullName evidence="3">MRH domain-containing protein</fullName>
    </recommendedName>
</protein>
<dbReference type="InterPro" id="IPR039794">
    <property type="entry name" value="Gtb1-like"/>
</dbReference>
<sequence length="178" mass="21147">LKMKVKPANFSGPPHFERMKGKCFSNILDEYKYEFCPFSNITQFEQSMRWNPYSGILGVWQEWEIENNTFVAMLMKNGDGCNDRNREVKIYFKCGRKTEILNVTEPSTCWYHMILQTPLVCPTDAMLVYPVMSKEHQLEWDDIETKLFHQEITNKGYKKKLNQLFEKAGFYLSEEKKK</sequence>
<dbReference type="STRING" id="225164.V4AAR4"/>
<evidence type="ECO:0000313" key="5">
    <source>
        <dbReference type="Proteomes" id="UP000030746"/>
    </source>
</evidence>
<accession>V4AAR4</accession>
<gene>
    <name evidence="4" type="ORF">LOTGIDRAFT_66613</name>
</gene>
<evidence type="ECO:0000259" key="3">
    <source>
        <dbReference type="PROSITE" id="PS51914"/>
    </source>
</evidence>
<dbReference type="Gene3D" id="2.70.130.10">
    <property type="entry name" value="Mannose-6-phosphate receptor binding domain"/>
    <property type="match status" value="1"/>
</dbReference>
<dbReference type="GO" id="GO:0005794">
    <property type="term" value="C:Golgi apparatus"/>
    <property type="evidence" value="ECO:0007669"/>
    <property type="project" value="TreeGrafter"/>
</dbReference>
<dbReference type="PANTHER" id="PTHR12630:SF6">
    <property type="entry name" value="N-ACETYLGLUCOSAMINE-1-PHOSPHOTRANSFERASE SUBUNIT GAMMA"/>
    <property type="match status" value="1"/>
</dbReference>